<reference evidence="1" key="1">
    <citation type="journal article" date="2020" name="Nature">
        <title>Giant virus diversity and host interactions through global metagenomics.</title>
        <authorList>
            <person name="Schulz F."/>
            <person name="Roux S."/>
            <person name="Paez-Espino D."/>
            <person name="Jungbluth S."/>
            <person name="Walsh D.A."/>
            <person name="Denef V.J."/>
            <person name="McMahon K.D."/>
            <person name="Konstantinidis K.T."/>
            <person name="Eloe-Fadrosh E.A."/>
            <person name="Kyrpides N.C."/>
            <person name="Woyke T."/>
        </authorList>
    </citation>
    <scope>NUCLEOTIDE SEQUENCE</scope>
    <source>
        <strain evidence="1">GVMAG-M-3300018868-6</strain>
    </source>
</reference>
<dbReference type="AlphaFoldDB" id="A0A6C0BTU4"/>
<protein>
    <submittedName>
        <fullName evidence="1">Uncharacterized protein</fullName>
    </submittedName>
</protein>
<accession>A0A6C0BTU4</accession>
<name>A0A6C0BTU4_9ZZZZ</name>
<organism evidence="1">
    <name type="scientific">viral metagenome</name>
    <dbReference type="NCBI Taxonomy" id="1070528"/>
    <lineage>
        <taxon>unclassified sequences</taxon>
        <taxon>metagenomes</taxon>
        <taxon>organismal metagenomes</taxon>
    </lineage>
</organism>
<sequence length="195" mass="23242">MSLALSTQNDLLMSRLKMFYSEDNYGNMKRILPYINGDSSISLRLIDWFVTNYSKKNYTVYAVERNNSSVRFKVFIDYKLRLRAYGKKKFDPFCRWERIAMPYENDTKIETTIGQLNFFKWALENNIMKYIEENRREIEEDMNTRNLNVTMKNNVNSTSQVATTNKTRKKRQELSLSATKSIKKEEVEIIVRFNT</sequence>
<dbReference type="InterPro" id="IPR055621">
    <property type="entry name" value="DUF7197"/>
</dbReference>
<proteinExistence type="predicted"/>
<evidence type="ECO:0000313" key="1">
    <source>
        <dbReference type="EMBL" id="QHS95500.1"/>
    </source>
</evidence>
<dbReference type="Pfam" id="PF23827">
    <property type="entry name" value="DUF7197"/>
    <property type="match status" value="1"/>
</dbReference>
<dbReference type="EMBL" id="MN739253">
    <property type="protein sequence ID" value="QHS95500.1"/>
    <property type="molecule type" value="Genomic_DNA"/>
</dbReference>